<reference evidence="3" key="2">
    <citation type="submission" date="2020-09" db="EMBL/GenBank/DDBJ databases">
        <authorList>
            <person name="Sun Q."/>
            <person name="Ohkuma M."/>
        </authorList>
    </citation>
    <scope>NUCLEOTIDE SEQUENCE</scope>
    <source>
        <strain evidence="3">JCM 4518</strain>
    </source>
</reference>
<comment type="caution">
    <text evidence="3">The sequence shown here is derived from an EMBL/GenBank/DDBJ whole genome shotgun (WGS) entry which is preliminary data.</text>
</comment>
<keyword evidence="2" id="KW-0472">Membrane</keyword>
<evidence type="ECO:0000313" key="4">
    <source>
        <dbReference type="Proteomes" id="UP000644020"/>
    </source>
</evidence>
<protein>
    <submittedName>
        <fullName evidence="3">Uncharacterized protein</fullName>
    </submittedName>
</protein>
<evidence type="ECO:0000256" key="1">
    <source>
        <dbReference type="SAM" id="MobiDB-lite"/>
    </source>
</evidence>
<gene>
    <name evidence="3" type="ORF">GCM10010305_49930</name>
</gene>
<evidence type="ECO:0000256" key="2">
    <source>
        <dbReference type="SAM" id="Phobius"/>
    </source>
</evidence>
<proteinExistence type="predicted"/>
<name>A0A918T6J6_9ACTN</name>
<organism evidence="3 4">
    <name type="scientific">Streptomyces termitum</name>
    <dbReference type="NCBI Taxonomy" id="67368"/>
    <lineage>
        <taxon>Bacteria</taxon>
        <taxon>Bacillati</taxon>
        <taxon>Actinomycetota</taxon>
        <taxon>Actinomycetes</taxon>
        <taxon>Kitasatosporales</taxon>
        <taxon>Streptomycetaceae</taxon>
        <taxon>Streptomyces</taxon>
    </lineage>
</organism>
<feature type="compositionally biased region" description="Low complexity" evidence="1">
    <location>
        <begin position="106"/>
        <end position="123"/>
    </location>
</feature>
<sequence length="328" mass="31663">MRHRRSGDTDEAETRLSRAVDDGGGTGESDPGGPDDADGKEKRKIDLSVPQVAGSALAAVIAAKLASTLGVYGTILGAGVISVVATCGGPLFQQLFRHTGEQMRDATTATRPRPRRTAPAAPAEDPGTLLLHALPGEAAGGSGTGKSGSGEFGTATTHGTRLRGWKRPVLAAAVVFGVTMGGITAYELASGQDLGGTEGTTTFGSVVRGGGAGQDAPAREEEPSAPAPGGSAGTPGDGDRTTGSTPSAGTGTPSTGATPGPGDRTQDGGATTAPAPDPTATGGTGPAPDPTGPTAPTTAPTVPAEPAGPSAPTAGAPARGDAPEAPAG</sequence>
<keyword evidence="4" id="KW-1185">Reference proteome</keyword>
<accession>A0A918T6J6</accession>
<keyword evidence="2" id="KW-0812">Transmembrane</keyword>
<dbReference type="AlphaFoldDB" id="A0A918T6J6"/>
<feature type="region of interest" description="Disordered" evidence="1">
    <location>
        <begin position="191"/>
        <end position="328"/>
    </location>
</feature>
<feature type="compositionally biased region" description="Low complexity" evidence="1">
    <location>
        <begin position="241"/>
        <end position="281"/>
    </location>
</feature>
<reference evidence="3" key="1">
    <citation type="journal article" date="2014" name="Int. J. Syst. Evol. Microbiol.">
        <title>Complete genome sequence of Corynebacterium casei LMG S-19264T (=DSM 44701T), isolated from a smear-ripened cheese.</title>
        <authorList>
            <consortium name="US DOE Joint Genome Institute (JGI-PGF)"/>
            <person name="Walter F."/>
            <person name="Albersmeier A."/>
            <person name="Kalinowski J."/>
            <person name="Ruckert C."/>
        </authorList>
    </citation>
    <scope>NUCLEOTIDE SEQUENCE</scope>
    <source>
        <strain evidence="3">JCM 4518</strain>
    </source>
</reference>
<dbReference type="Proteomes" id="UP000644020">
    <property type="component" value="Unassembled WGS sequence"/>
</dbReference>
<evidence type="ECO:0000313" key="3">
    <source>
        <dbReference type="EMBL" id="GHB00693.1"/>
    </source>
</evidence>
<feature type="compositionally biased region" description="Gly residues" evidence="1">
    <location>
        <begin position="138"/>
        <end position="151"/>
    </location>
</feature>
<keyword evidence="2" id="KW-1133">Transmembrane helix</keyword>
<feature type="transmembrane region" description="Helical" evidence="2">
    <location>
        <begin position="71"/>
        <end position="92"/>
    </location>
</feature>
<feature type="compositionally biased region" description="Basic and acidic residues" evidence="1">
    <location>
        <begin position="1"/>
        <end position="21"/>
    </location>
</feature>
<feature type="region of interest" description="Disordered" evidence="1">
    <location>
        <begin position="102"/>
        <end position="161"/>
    </location>
</feature>
<dbReference type="EMBL" id="BMUL01000015">
    <property type="protein sequence ID" value="GHB00693.1"/>
    <property type="molecule type" value="Genomic_DNA"/>
</dbReference>
<feature type="compositionally biased region" description="Low complexity" evidence="1">
    <location>
        <begin position="294"/>
        <end position="320"/>
    </location>
</feature>
<feature type="region of interest" description="Disordered" evidence="1">
    <location>
        <begin position="1"/>
        <end position="42"/>
    </location>
</feature>